<reference evidence="9" key="1">
    <citation type="submission" date="2017-04" db="EMBL/GenBank/DDBJ databases">
        <authorList>
            <person name="Varghese N."/>
            <person name="Submissions S."/>
        </authorList>
    </citation>
    <scope>NUCLEOTIDE SEQUENCE [LARGE SCALE GENOMIC DNA]</scope>
    <source>
        <strain evidence="9">RKEM611</strain>
    </source>
</reference>
<keyword evidence="2" id="KW-0479">Metal-binding</keyword>
<dbReference type="STRING" id="1513793.SAMN06296036_119108"/>
<accession>A0A1Y6CDR6</accession>
<dbReference type="InterPro" id="IPR006620">
    <property type="entry name" value="Pro_4_hyd_alph"/>
</dbReference>
<keyword evidence="9" id="KW-1185">Reference proteome</keyword>
<comment type="cofactor">
    <cofactor evidence="1">
        <name>L-ascorbate</name>
        <dbReference type="ChEBI" id="CHEBI:38290"/>
    </cofactor>
</comment>
<dbReference type="Pfam" id="PF13640">
    <property type="entry name" value="2OG-FeII_Oxy_3"/>
    <property type="match status" value="1"/>
</dbReference>
<dbReference type="GO" id="GO:0071456">
    <property type="term" value="P:cellular response to hypoxia"/>
    <property type="evidence" value="ECO:0007669"/>
    <property type="project" value="TreeGrafter"/>
</dbReference>
<dbReference type="Proteomes" id="UP000192907">
    <property type="component" value="Unassembled WGS sequence"/>
</dbReference>
<evidence type="ECO:0000256" key="5">
    <source>
        <dbReference type="ARBA" id="ARBA00023002"/>
    </source>
</evidence>
<dbReference type="EMBL" id="FWZT01000019">
    <property type="protein sequence ID" value="SMF58493.1"/>
    <property type="molecule type" value="Genomic_DNA"/>
</dbReference>
<dbReference type="GO" id="GO:0008198">
    <property type="term" value="F:ferrous iron binding"/>
    <property type="evidence" value="ECO:0007669"/>
    <property type="project" value="TreeGrafter"/>
</dbReference>
<feature type="domain" description="Fe2OG dioxygenase" evidence="7">
    <location>
        <begin position="109"/>
        <end position="209"/>
    </location>
</feature>
<dbReference type="InterPro" id="IPR051559">
    <property type="entry name" value="HIF_prolyl_hydroxylases"/>
</dbReference>
<gene>
    <name evidence="8" type="ORF">SAMN06296036_119108</name>
</gene>
<dbReference type="SMART" id="SM00702">
    <property type="entry name" value="P4Hc"/>
    <property type="match status" value="1"/>
</dbReference>
<evidence type="ECO:0000256" key="1">
    <source>
        <dbReference type="ARBA" id="ARBA00001961"/>
    </source>
</evidence>
<dbReference type="GO" id="GO:0031418">
    <property type="term" value="F:L-ascorbic acid binding"/>
    <property type="evidence" value="ECO:0007669"/>
    <property type="project" value="UniProtKB-KW"/>
</dbReference>
<organism evidence="8 9">
    <name type="scientific">Pseudobacteriovorax antillogorgiicola</name>
    <dbReference type="NCBI Taxonomy" id="1513793"/>
    <lineage>
        <taxon>Bacteria</taxon>
        <taxon>Pseudomonadati</taxon>
        <taxon>Bdellovibrionota</taxon>
        <taxon>Oligoflexia</taxon>
        <taxon>Oligoflexales</taxon>
        <taxon>Pseudobacteriovoracaceae</taxon>
        <taxon>Pseudobacteriovorax</taxon>
    </lineage>
</organism>
<keyword evidence="3" id="KW-0847">Vitamin C</keyword>
<dbReference type="PROSITE" id="PS51471">
    <property type="entry name" value="FE2OG_OXY"/>
    <property type="match status" value="1"/>
</dbReference>
<evidence type="ECO:0000256" key="2">
    <source>
        <dbReference type="ARBA" id="ARBA00022723"/>
    </source>
</evidence>
<proteinExistence type="predicted"/>
<sequence>MSKVKRPEEFGAEIVEALQAYGWYAGAGYFEADLCRGLKEEALAIYTNSQGDGFYQARVGDRFQNLKDTRVRQDQIHWLDPLQASPWQSIYLQRSWDLMMVLKRAMFLPINGFESHFAMYQSGAFYKKHVDSFQGRNARLLSLIVYLNDDWGESDGGQLRIYREDNPEVEAATIQPEMGRFVIFLSETIHHEVLPSHRPRLSLTGCEIQ</sequence>
<evidence type="ECO:0000256" key="6">
    <source>
        <dbReference type="ARBA" id="ARBA00023004"/>
    </source>
</evidence>
<evidence type="ECO:0000313" key="8">
    <source>
        <dbReference type="EMBL" id="SMF58493.1"/>
    </source>
</evidence>
<dbReference type="AlphaFoldDB" id="A0A1Y6CDR6"/>
<dbReference type="Gene3D" id="2.60.120.620">
    <property type="entry name" value="q2cbj1_9rhob like domain"/>
    <property type="match status" value="1"/>
</dbReference>
<dbReference type="InterPro" id="IPR005123">
    <property type="entry name" value="Oxoglu/Fe-dep_dioxygenase_dom"/>
</dbReference>
<dbReference type="PANTHER" id="PTHR12907:SF26">
    <property type="entry name" value="HIF PROLYL HYDROXYLASE, ISOFORM C"/>
    <property type="match status" value="1"/>
</dbReference>
<keyword evidence="6" id="KW-0408">Iron</keyword>
<protein>
    <submittedName>
        <fullName evidence="8">SM-20-related protein</fullName>
    </submittedName>
</protein>
<evidence type="ECO:0000256" key="3">
    <source>
        <dbReference type="ARBA" id="ARBA00022896"/>
    </source>
</evidence>
<keyword evidence="4" id="KW-0223">Dioxygenase</keyword>
<name>A0A1Y6CDR6_9BACT</name>
<dbReference type="PANTHER" id="PTHR12907">
    <property type="entry name" value="EGL NINE HOMOLOG-RELATED"/>
    <property type="match status" value="1"/>
</dbReference>
<evidence type="ECO:0000313" key="9">
    <source>
        <dbReference type="Proteomes" id="UP000192907"/>
    </source>
</evidence>
<dbReference type="InterPro" id="IPR044862">
    <property type="entry name" value="Pro_4_hyd_alph_FE2OG_OXY"/>
</dbReference>
<dbReference type="GO" id="GO:0031543">
    <property type="term" value="F:peptidyl-proline dioxygenase activity"/>
    <property type="evidence" value="ECO:0007669"/>
    <property type="project" value="TreeGrafter"/>
</dbReference>
<keyword evidence="5" id="KW-0560">Oxidoreductase</keyword>
<evidence type="ECO:0000259" key="7">
    <source>
        <dbReference type="PROSITE" id="PS51471"/>
    </source>
</evidence>
<evidence type="ECO:0000256" key="4">
    <source>
        <dbReference type="ARBA" id="ARBA00022964"/>
    </source>
</evidence>